<dbReference type="RefSeq" id="WP_088820151.1">
    <property type="nucleotide sequence ID" value="NZ_CP019964.1"/>
</dbReference>
<protein>
    <submittedName>
        <fullName evidence="1">Uncharacterized protein</fullName>
    </submittedName>
</protein>
<evidence type="ECO:0000313" key="2">
    <source>
        <dbReference type="Proteomes" id="UP000197679"/>
    </source>
</evidence>
<proteinExistence type="predicted"/>
<dbReference type="KEGG" id="marh:Mia14_0567"/>
<name>A0A218NN28_9ARCH</name>
<accession>A0A218NN28</accession>
<gene>
    <name evidence="1" type="ORF">Mia14_0567</name>
</gene>
<dbReference type="AlphaFoldDB" id="A0A218NN28"/>
<dbReference type="Proteomes" id="UP000197679">
    <property type="component" value="Chromosome"/>
</dbReference>
<dbReference type="GeneID" id="33314123"/>
<evidence type="ECO:0000313" key="1">
    <source>
        <dbReference type="EMBL" id="ASI13876.1"/>
    </source>
</evidence>
<dbReference type="OrthoDB" id="381922at2157"/>
<sequence length="147" mass="17336">MPKRYNLTKFDVLSNAIHKLSVKDSSMESKRDTRNADAYKFSDEDNLLKAEAIIIASFSSGHSWKTYNALTNRSIELNSDEVKSDYKEAEKEKWKSISESDIKEILNLRISDNLFMQWLFFNVDKDEREIYKKAWGKIKEEFEEMCD</sequence>
<dbReference type="EMBL" id="CP019964">
    <property type="protein sequence ID" value="ASI13876.1"/>
    <property type="molecule type" value="Genomic_DNA"/>
</dbReference>
<reference evidence="1 2" key="1">
    <citation type="journal article" date="2017" name="Nat. Commun.">
        <title>'ARMAN' archaea depend on association with euryarchaeal host in culture and in situ.</title>
        <authorList>
            <person name="Golyshina O."/>
            <person name="Toshchakov S."/>
            <person name="Makarova K."/>
            <person name="Gavrilov S."/>
            <person name="Korzhenkov A."/>
            <person name="La Cono V."/>
            <person name="Arcadi E."/>
            <person name="Nechitaylo T."/>
            <person name="Ferrer M."/>
            <person name="Kublanov I."/>
            <person name="Wolf Y."/>
            <person name="Yakimov M."/>
            <person name="Golyshin P."/>
            <person name="Slesarev A."/>
            <person name="Kozyavkin S."/>
        </authorList>
    </citation>
    <scope>NUCLEOTIDE SEQUENCE [LARGE SCALE GENOMIC DNA]</scope>
    <source>
        <strain evidence="1 2">Mia14</strain>
    </source>
</reference>
<keyword evidence="2" id="KW-1185">Reference proteome</keyword>
<organism evidence="1 2">
    <name type="scientific">Candidatus Mancarchaeum acidiphilum</name>
    <dbReference type="NCBI Taxonomy" id="1920749"/>
    <lineage>
        <taxon>Archaea</taxon>
        <taxon>Candidatus Micrarchaeota</taxon>
        <taxon>Candidatus Mancarchaeum</taxon>
    </lineage>
</organism>